<sequence>MHTPINVGLLGFGLSGRYLQSPFYRAHPGFRVTRVVTSRADELAEEFPGLEPTDRAETVMNDPDIDLVSIATPNATHYELARAALEAGKHVLVDKPACATAAQLRELRDLASRKKLSLSVFQNRRWDSDFRTVRQLLDGEALGELINYEARYDRWKPEPNAKPWKEKPGPGAGMLYDLGAHILDQAICLFGRPEDVSGSTWIQRPGSDIPDAFDMQLTYASPLRVSLSCSLLVREPTPRYTLHGRRGSYVKYGIDIQEDQLRAGMEPGDAGFGTEPPEQRGILHTDIGGLPFRGPVTTRDGQWMELFERMYATIAKGADAAVPLDDVIAQLEIIESVNTGN</sequence>
<dbReference type="Proteomes" id="UP000576209">
    <property type="component" value="Unassembled WGS sequence"/>
</dbReference>
<comment type="caution">
    <text evidence="5">The sequence shown here is derived from an EMBL/GenBank/DDBJ whole genome shotgun (WGS) entry which is preliminary data.</text>
</comment>
<dbReference type="RefSeq" id="WP_183495946.1">
    <property type="nucleotide sequence ID" value="NZ_JACIFF010000005.1"/>
</dbReference>
<protein>
    <submittedName>
        <fullName evidence="5">Putative dehydrogenase</fullName>
    </submittedName>
</protein>
<proteinExistence type="inferred from homology"/>
<evidence type="ECO:0000313" key="5">
    <source>
        <dbReference type="EMBL" id="MBB4079715.1"/>
    </source>
</evidence>
<name>A0A840E7X4_9BACT</name>
<dbReference type="SUPFAM" id="SSF51735">
    <property type="entry name" value="NAD(P)-binding Rossmann-fold domains"/>
    <property type="match status" value="1"/>
</dbReference>
<evidence type="ECO:0000256" key="1">
    <source>
        <dbReference type="ARBA" id="ARBA00010928"/>
    </source>
</evidence>
<dbReference type="PANTHER" id="PTHR43708">
    <property type="entry name" value="CONSERVED EXPRESSED OXIDOREDUCTASE (EUROFUNG)"/>
    <property type="match status" value="1"/>
</dbReference>
<evidence type="ECO:0000256" key="2">
    <source>
        <dbReference type="ARBA" id="ARBA00023002"/>
    </source>
</evidence>
<evidence type="ECO:0000313" key="6">
    <source>
        <dbReference type="Proteomes" id="UP000576209"/>
    </source>
</evidence>
<dbReference type="Pfam" id="PF22725">
    <property type="entry name" value="GFO_IDH_MocA_C3"/>
    <property type="match status" value="1"/>
</dbReference>
<comment type="similarity">
    <text evidence="1">Belongs to the Gfo/Idh/MocA family.</text>
</comment>
<evidence type="ECO:0000259" key="4">
    <source>
        <dbReference type="Pfam" id="PF22725"/>
    </source>
</evidence>
<dbReference type="GO" id="GO:0016491">
    <property type="term" value="F:oxidoreductase activity"/>
    <property type="evidence" value="ECO:0007669"/>
    <property type="project" value="UniProtKB-KW"/>
</dbReference>
<feature type="domain" description="Gfo/Idh/MocA-like oxidoreductase N-terminal" evidence="3">
    <location>
        <begin position="5"/>
        <end position="120"/>
    </location>
</feature>
<evidence type="ECO:0000259" key="3">
    <source>
        <dbReference type="Pfam" id="PF01408"/>
    </source>
</evidence>
<keyword evidence="2" id="KW-0560">Oxidoreductase</keyword>
<dbReference type="GO" id="GO:0000166">
    <property type="term" value="F:nucleotide binding"/>
    <property type="evidence" value="ECO:0007669"/>
    <property type="project" value="InterPro"/>
</dbReference>
<dbReference type="Gene3D" id="3.30.360.10">
    <property type="entry name" value="Dihydrodipicolinate Reductase, domain 2"/>
    <property type="match status" value="1"/>
</dbReference>
<accession>A0A840E7X4</accession>
<gene>
    <name evidence="5" type="ORF">GGR28_002340</name>
</gene>
<organism evidence="5 6">
    <name type="scientific">Neolewinella aquimaris</name>
    <dbReference type="NCBI Taxonomy" id="1835722"/>
    <lineage>
        <taxon>Bacteria</taxon>
        <taxon>Pseudomonadati</taxon>
        <taxon>Bacteroidota</taxon>
        <taxon>Saprospiria</taxon>
        <taxon>Saprospirales</taxon>
        <taxon>Lewinellaceae</taxon>
        <taxon>Neolewinella</taxon>
    </lineage>
</organism>
<dbReference type="PANTHER" id="PTHR43708:SF5">
    <property type="entry name" value="CONSERVED EXPRESSED OXIDOREDUCTASE (EUROFUNG)-RELATED"/>
    <property type="match status" value="1"/>
</dbReference>
<keyword evidence="6" id="KW-1185">Reference proteome</keyword>
<dbReference type="Gene3D" id="3.40.50.720">
    <property type="entry name" value="NAD(P)-binding Rossmann-like Domain"/>
    <property type="match status" value="1"/>
</dbReference>
<dbReference type="Pfam" id="PF01408">
    <property type="entry name" value="GFO_IDH_MocA"/>
    <property type="match status" value="1"/>
</dbReference>
<feature type="domain" description="GFO/IDH/MocA-like oxidoreductase" evidence="4">
    <location>
        <begin position="130"/>
        <end position="249"/>
    </location>
</feature>
<dbReference type="InterPro" id="IPR000683">
    <property type="entry name" value="Gfo/Idh/MocA-like_OxRdtase_N"/>
</dbReference>
<dbReference type="AlphaFoldDB" id="A0A840E7X4"/>
<dbReference type="InterPro" id="IPR036291">
    <property type="entry name" value="NAD(P)-bd_dom_sf"/>
</dbReference>
<reference evidence="5 6" key="1">
    <citation type="submission" date="2020-08" db="EMBL/GenBank/DDBJ databases">
        <title>Genomic Encyclopedia of Type Strains, Phase IV (KMG-IV): sequencing the most valuable type-strain genomes for metagenomic binning, comparative biology and taxonomic classification.</title>
        <authorList>
            <person name="Goeker M."/>
        </authorList>
    </citation>
    <scope>NUCLEOTIDE SEQUENCE [LARGE SCALE GENOMIC DNA]</scope>
    <source>
        <strain evidence="5 6">DSM 105137</strain>
    </source>
</reference>
<dbReference type="EMBL" id="JACIFF010000005">
    <property type="protein sequence ID" value="MBB4079715.1"/>
    <property type="molecule type" value="Genomic_DNA"/>
</dbReference>
<dbReference type="InterPro" id="IPR055170">
    <property type="entry name" value="GFO_IDH_MocA-like_dom"/>
</dbReference>
<dbReference type="SUPFAM" id="SSF55347">
    <property type="entry name" value="Glyceraldehyde-3-phosphate dehydrogenase-like, C-terminal domain"/>
    <property type="match status" value="1"/>
</dbReference>
<dbReference type="InterPro" id="IPR051317">
    <property type="entry name" value="Gfo/Idh/MocA_oxidoreduct"/>
</dbReference>